<proteinExistence type="predicted"/>
<gene>
    <name evidence="3" type="ORF">VKT23_010013</name>
</gene>
<evidence type="ECO:0000256" key="2">
    <source>
        <dbReference type="SAM" id="Phobius"/>
    </source>
</evidence>
<feature type="compositionally biased region" description="Polar residues" evidence="1">
    <location>
        <begin position="255"/>
        <end position="270"/>
    </location>
</feature>
<dbReference type="EMBL" id="JBANRG010000018">
    <property type="protein sequence ID" value="KAK7458106.1"/>
    <property type="molecule type" value="Genomic_DNA"/>
</dbReference>
<reference evidence="3 4" key="1">
    <citation type="submission" date="2024-01" db="EMBL/GenBank/DDBJ databases">
        <title>A draft genome for the cacao thread blight pathogen Marasmiellus scandens.</title>
        <authorList>
            <person name="Baruah I.K."/>
            <person name="Leung J."/>
            <person name="Bukari Y."/>
            <person name="Amoako-Attah I."/>
            <person name="Meinhardt L.W."/>
            <person name="Bailey B.A."/>
            <person name="Cohen S.P."/>
        </authorList>
    </citation>
    <scope>NUCLEOTIDE SEQUENCE [LARGE SCALE GENOMIC DNA]</scope>
    <source>
        <strain evidence="3 4">GH-19</strain>
    </source>
</reference>
<name>A0ABR1JCR9_9AGAR</name>
<protein>
    <submittedName>
        <fullName evidence="3">Uncharacterized protein</fullName>
    </submittedName>
</protein>
<feature type="compositionally biased region" description="Basic residues" evidence="1">
    <location>
        <begin position="242"/>
        <end position="254"/>
    </location>
</feature>
<feature type="transmembrane region" description="Helical" evidence="2">
    <location>
        <begin position="290"/>
        <end position="308"/>
    </location>
</feature>
<evidence type="ECO:0000313" key="3">
    <source>
        <dbReference type="EMBL" id="KAK7458106.1"/>
    </source>
</evidence>
<organism evidence="3 4">
    <name type="scientific">Marasmiellus scandens</name>
    <dbReference type="NCBI Taxonomy" id="2682957"/>
    <lineage>
        <taxon>Eukaryota</taxon>
        <taxon>Fungi</taxon>
        <taxon>Dikarya</taxon>
        <taxon>Basidiomycota</taxon>
        <taxon>Agaricomycotina</taxon>
        <taxon>Agaricomycetes</taxon>
        <taxon>Agaricomycetidae</taxon>
        <taxon>Agaricales</taxon>
        <taxon>Marasmiineae</taxon>
        <taxon>Omphalotaceae</taxon>
        <taxon>Marasmiellus</taxon>
    </lineage>
</organism>
<feature type="region of interest" description="Disordered" evidence="1">
    <location>
        <begin position="242"/>
        <end position="275"/>
    </location>
</feature>
<sequence length="310" mass="35916">MQYMPPNEFHRLAFITATDYQRLKGYDPYTNSYAQDQGYLIFEFFPNFKSIIKKFIQEFEHEYGREGIPRRRDLNIAPGGGENGYLFDMESISPLRPSNEEDREAEPQSFSKLGDPYSVLVPPLLPQPESSTSMTCHTSDCVGRARWCEMVDNKDLIHYLTVSRFWKCFTDANNFERSIPHMYCCLESFDIRELASENPDRLSWLSCGVSLQPELDVDQMSMQEYKWLWDCLSDKASKGSKLRRHDRAMARKRTSSLSPSWKSRTPNSESPLVEDDDVGYAAEKEHTKRYPSFFAGFLACVICLYLALRG</sequence>
<keyword evidence="2" id="KW-1133">Transmembrane helix</keyword>
<accession>A0ABR1JCR9</accession>
<comment type="caution">
    <text evidence="3">The sequence shown here is derived from an EMBL/GenBank/DDBJ whole genome shotgun (WGS) entry which is preliminary data.</text>
</comment>
<keyword evidence="4" id="KW-1185">Reference proteome</keyword>
<evidence type="ECO:0000313" key="4">
    <source>
        <dbReference type="Proteomes" id="UP001498398"/>
    </source>
</evidence>
<evidence type="ECO:0000256" key="1">
    <source>
        <dbReference type="SAM" id="MobiDB-lite"/>
    </source>
</evidence>
<keyword evidence="2" id="KW-0812">Transmembrane</keyword>
<dbReference type="Proteomes" id="UP001498398">
    <property type="component" value="Unassembled WGS sequence"/>
</dbReference>
<keyword evidence="2" id="KW-0472">Membrane</keyword>